<feature type="transmembrane region" description="Helical" evidence="9">
    <location>
        <begin position="93"/>
        <end position="113"/>
    </location>
</feature>
<comment type="subcellular location">
    <subcellularLocation>
        <location evidence="1">Membrane</location>
        <topology evidence="1">Multi-pass membrane protein</topology>
    </subcellularLocation>
</comment>
<name>A0A7W7RJP0_9ACTN</name>
<dbReference type="InterPro" id="IPR001182">
    <property type="entry name" value="FtsW/RodA"/>
</dbReference>
<dbReference type="InterPro" id="IPR011923">
    <property type="entry name" value="RodA/MrdB"/>
</dbReference>
<evidence type="ECO:0000256" key="8">
    <source>
        <dbReference type="ARBA" id="ARBA00049902"/>
    </source>
</evidence>
<feature type="transmembrane region" description="Helical" evidence="9">
    <location>
        <begin position="184"/>
        <end position="200"/>
    </location>
</feature>
<feature type="transmembrane region" description="Helical" evidence="9">
    <location>
        <begin position="363"/>
        <end position="384"/>
    </location>
</feature>
<comment type="caution">
    <text evidence="10">The sequence shown here is derived from an EMBL/GenBank/DDBJ whole genome shotgun (WGS) entry which is preliminary data.</text>
</comment>
<dbReference type="NCBIfam" id="TIGR02210">
    <property type="entry name" value="rodA_shape"/>
    <property type="match status" value="1"/>
</dbReference>
<evidence type="ECO:0000313" key="11">
    <source>
        <dbReference type="Proteomes" id="UP000523007"/>
    </source>
</evidence>
<dbReference type="PANTHER" id="PTHR30474:SF14">
    <property type="entry name" value="CELL CYCLE PROTEIN"/>
    <property type="match status" value="1"/>
</dbReference>
<dbReference type="GO" id="GO:0015648">
    <property type="term" value="F:lipid-linked peptidoglycan transporter activity"/>
    <property type="evidence" value="ECO:0007669"/>
    <property type="project" value="TreeGrafter"/>
</dbReference>
<proteinExistence type="predicted"/>
<feature type="transmembrane region" description="Helical" evidence="9">
    <location>
        <begin position="329"/>
        <end position="351"/>
    </location>
</feature>
<evidence type="ECO:0000256" key="7">
    <source>
        <dbReference type="ARBA" id="ARBA00044770"/>
    </source>
</evidence>
<sequence>MTAYTSPHVARATWRGYAERVLAAGARRRVDWLLVVPVVLLSALGTLLVWTSTHTAGAPDVATGYVQRHLIHLGVAVLCGLLVASVDYRTPRAYAPIVYLLSLAGLVLVFTPLGEVINGSRGWLVVGGLQAQPSEFVKVALILAVAMLLGEPRDGERAPTTRDVLFSLVALAGPMAMVLLQPDLGTGLVLGAIFLAMLSMSGAPVRWIVGMLGCGLAAVLCVWWFDLLEPYQLARVTTLFDPTADPQGRGYNANQALIAVGSGGFEGTGLFQGEQTSGRFVPEQHTDFIFTVAAEELGFVGGVAIVALLTLVIWRVLHVATGCEQPYARLVCVGVAAWLGFQAFINIGMTLGVAPITGLPLPFLSYGGTATIATLMAIGLVLAIHARDRGFE</sequence>
<evidence type="ECO:0000256" key="2">
    <source>
        <dbReference type="ARBA" id="ARBA00004752"/>
    </source>
</evidence>
<keyword evidence="3 9" id="KW-0812">Transmembrane</keyword>
<feature type="transmembrane region" description="Helical" evidence="9">
    <location>
        <begin position="30"/>
        <end position="50"/>
    </location>
</feature>
<evidence type="ECO:0000256" key="4">
    <source>
        <dbReference type="ARBA" id="ARBA00022960"/>
    </source>
</evidence>
<dbReference type="Proteomes" id="UP000523007">
    <property type="component" value="Unassembled WGS sequence"/>
</dbReference>
<organism evidence="10 11">
    <name type="scientific">Lipingzhangella halophila</name>
    <dbReference type="NCBI Taxonomy" id="1783352"/>
    <lineage>
        <taxon>Bacteria</taxon>
        <taxon>Bacillati</taxon>
        <taxon>Actinomycetota</taxon>
        <taxon>Actinomycetes</taxon>
        <taxon>Streptosporangiales</taxon>
        <taxon>Nocardiopsidaceae</taxon>
        <taxon>Lipingzhangella</taxon>
    </lineage>
</organism>
<dbReference type="PROSITE" id="PS00428">
    <property type="entry name" value="FTSW_RODA_SPOVE"/>
    <property type="match status" value="1"/>
</dbReference>
<evidence type="ECO:0000256" key="6">
    <source>
        <dbReference type="ARBA" id="ARBA00023136"/>
    </source>
</evidence>
<comment type="catalytic activity">
    <reaction evidence="8">
        <text>[GlcNAc-(1-&gt;4)-Mur2Ac(oyl-L-Ala-gamma-D-Glu-L-Lys-D-Ala-D-Ala)](n)-di-trans,octa-cis-undecaprenyl diphosphate + beta-D-GlcNAc-(1-&gt;4)-Mur2Ac(oyl-L-Ala-gamma-D-Glu-L-Lys-D-Ala-D-Ala)-di-trans,octa-cis-undecaprenyl diphosphate = [GlcNAc-(1-&gt;4)-Mur2Ac(oyl-L-Ala-gamma-D-Glu-L-Lys-D-Ala-D-Ala)](n+1)-di-trans,octa-cis-undecaprenyl diphosphate + di-trans,octa-cis-undecaprenyl diphosphate + H(+)</text>
        <dbReference type="Rhea" id="RHEA:23708"/>
        <dbReference type="Rhea" id="RHEA-COMP:9602"/>
        <dbReference type="Rhea" id="RHEA-COMP:9603"/>
        <dbReference type="ChEBI" id="CHEBI:15378"/>
        <dbReference type="ChEBI" id="CHEBI:58405"/>
        <dbReference type="ChEBI" id="CHEBI:60033"/>
        <dbReference type="ChEBI" id="CHEBI:78435"/>
        <dbReference type="EC" id="2.4.99.28"/>
    </reaction>
</comment>
<dbReference type="GO" id="GO:0032153">
    <property type="term" value="C:cell division site"/>
    <property type="evidence" value="ECO:0007669"/>
    <property type="project" value="TreeGrafter"/>
</dbReference>
<accession>A0A7W7RJP0</accession>
<dbReference type="AlphaFoldDB" id="A0A7W7RJP0"/>
<dbReference type="GO" id="GO:0008360">
    <property type="term" value="P:regulation of cell shape"/>
    <property type="evidence" value="ECO:0007669"/>
    <property type="project" value="UniProtKB-KW"/>
</dbReference>
<feature type="transmembrane region" description="Helical" evidence="9">
    <location>
        <begin position="70"/>
        <end position="86"/>
    </location>
</feature>
<gene>
    <name evidence="10" type="ORF">F4561_004024</name>
</gene>
<dbReference type="EC" id="2.4.99.28" evidence="7"/>
<dbReference type="GO" id="GO:0008955">
    <property type="term" value="F:peptidoglycan glycosyltransferase activity"/>
    <property type="evidence" value="ECO:0007669"/>
    <property type="project" value="UniProtKB-EC"/>
</dbReference>
<keyword evidence="4" id="KW-0133">Cell shape</keyword>
<dbReference type="RefSeq" id="WP_184580852.1">
    <property type="nucleotide sequence ID" value="NZ_JACHJT010000001.1"/>
</dbReference>
<keyword evidence="11" id="KW-1185">Reference proteome</keyword>
<keyword evidence="5 9" id="KW-1133">Transmembrane helix</keyword>
<dbReference type="GO" id="GO:0051301">
    <property type="term" value="P:cell division"/>
    <property type="evidence" value="ECO:0007669"/>
    <property type="project" value="InterPro"/>
</dbReference>
<comment type="pathway">
    <text evidence="2">Cell wall biogenesis; peptidoglycan biosynthesis.</text>
</comment>
<dbReference type="InterPro" id="IPR018365">
    <property type="entry name" value="Cell_cycle_FtsW-rel_CS"/>
</dbReference>
<feature type="transmembrane region" description="Helical" evidence="9">
    <location>
        <begin position="207"/>
        <end position="225"/>
    </location>
</feature>
<dbReference type="Pfam" id="PF01098">
    <property type="entry name" value="FTSW_RODA_SPOVE"/>
    <property type="match status" value="1"/>
</dbReference>
<protein>
    <recommendedName>
        <fullName evidence="7">peptidoglycan glycosyltransferase</fullName>
        <ecNumber evidence="7">2.4.99.28</ecNumber>
    </recommendedName>
</protein>
<evidence type="ECO:0000256" key="9">
    <source>
        <dbReference type="SAM" id="Phobius"/>
    </source>
</evidence>
<keyword evidence="6 9" id="KW-0472">Membrane</keyword>
<dbReference type="GO" id="GO:0005886">
    <property type="term" value="C:plasma membrane"/>
    <property type="evidence" value="ECO:0007669"/>
    <property type="project" value="TreeGrafter"/>
</dbReference>
<dbReference type="EMBL" id="JACHJT010000001">
    <property type="protein sequence ID" value="MBB4933204.1"/>
    <property type="molecule type" value="Genomic_DNA"/>
</dbReference>
<evidence type="ECO:0000256" key="1">
    <source>
        <dbReference type="ARBA" id="ARBA00004141"/>
    </source>
</evidence>
<evidence type="ECO:0000313" key="10">
    <source>
        <dbReference type="EMBL" id="MBB4933204.1"/>
    </source>
</evidence>
<evidence type="ECO:0000256" key="5">
    <source>
        <dbReference type="ARBA" id="ARBA00022989"/>
    </source>
</evidence>
<evidence type="ECO:0000256" key="3">
    <source>
        <dbReference type="ARBA" id="ARBA00022692"/>
    </source>
</evidence>
<dbReference type="PANTHER" id="PTHR30474">
    <property type="entry name" value="CELL CYCLE PROTEIN"/>
    <property type="match status" value="1"/>
</dbReference>
<reference evidence="10 11" key="1">
    <citation type="submission" date="2020-08" db="EMBL/GenBank/DDBJ databases">
        <title>Sequencing the genomes of 1000 actinobacteria strains.</title>
        <authorList>
            <person name="Klenk H.-P."/>
        </authorList>
    </citation>
    <scope>NUCLEOTIDE SEQUENCE [LARGE SCALE GENOMIC DNA]</scope>
    <source>
        <strain evidence="10 11">DSM 102030</strain>
    </source>
</reference>
<feature type="transmembrane region" description="Helical" evidence="9">
    <location>
        <begin position="297"/>
        <end position="317"/>
    </location>
</feature>